<dbReference type="NCBIfam" id="TIGR00255">
    <property type="entry name" value="YicC/YloC family endoribonuclease"/>
    <property type="match status" value="1"/>
</dbReference>
<evidence type="ECO:0000256" key="5">
    <source>
        <dbReference type="ARBA" id="ARBA00035648"/>
    </source>
</evidence>
<evidence type="ECO:0000256" key="1">
    <source>
        <dbReference type="ARBA" id="ARBA00001968"/>
    </source>
</evidence>
<feature type="domain" description="Endoribonuclease YicC-like N-terminal" evidence="6">
    <location>
        <begin position="2"/>
        <end position="159"/>
    </location>
</feature>
<dbReference type="RefSeq" id="WP_199024566.1">
    <property type="nucleotide sequence ID" value="NZ_JAELVR010000005.1"/>
</dbReference>
<evidence type="ECO:0000259" key="7">
    <source>
        <dbReference type="Pfam" id="PF08340"/>
    </source>
</evidence>
<feature type="domain" description="Endoribonuclease YicC-like C-terminal" evidence="7">
    <location>
        <begin position="180"/>
        <end position="296"/>
    </location>
</feature>
<evidence type="ECO:0000313" key="9">
    <source>
        <dbReference type="Proteomes" id="UP000619079"/>
    </source>
</evidence>
<keyword evidence="4" id="KW-0378">Hydrolase</keyword>
<dbReference type="AlphaFoldDB" id="A0A8J7IIR1"/>
<dbReference type="InterPro" id="IPR005229">
    <property type="entry name" value="YicC/YloC-like"/>
</dbReference>
<comment type="similarity">
    <text evidence="5">Belongs to the YicC/YloC family.</text>
</comment>
<dbReference type="Proteomes" id="UP000619079">
    <property type="component" value="Unassembled WGS sequence"/>
</dbReference>
<dbReference type="PANTHER" id="PTHR30636:SF3">
    <property type="entry name" value="UPF0701 PROTEIN YICC"/>
    <property type="match status" value="1"/>
</dbReference>
<comment type="caution">
    <text evidence="8">The sequence shown here is derived from an EMBL/GenBank/DDBJ whole genome shotgun (WGS) entry which is preliminary data.</text>
</comment>
<evidence type="ECO:0000313" key="8">
    <source>
        <dbReference type="EMBL" id="MBJ6371717.1"/>
    </source>
</evidence>
<accession>A0A8J7IIR1</accession>
<evidence type="ECO:0000256" key="3">
    <source>
        <dbReference type="ARBA" id="ARBA00022759"/>
    </source>
</evidence>
<dbReference type="PANTHER" id="PTHR30636">
    <property type="entry name" value="UPF0701 PROTEIN YICC"/>
    <property type="match status" value="1"/>
</dbReference>
<dbReference type="EMBL" id="JAELVR010000005">
    <property type="protein sequence ID" value="MBJ6371717.1"/>
    <property type="molecule type" value="Genomic_DNA"/>
</dbReference>
<gene>
    <name evidence="8" type="ORF">JF290_09275</name>
</gene>
<sequence>MISSMTGFASAKGSLGAHAWGWELRSVNGKGLDLRLRVPDWLEGLEAALRAELSRAVTRGNVTLNLKVARDDSQAALTLNEAALDTALTALARIDDIAAARGVALAPSRASDLLALRGMMNSSAEEDDVVALVAQLKAEFPPLLAQLVEMRRVEGRALADILTTQLDTVDSLTAQAATLADARKETAAATLRINLARVLDNAEGADPARVAQELALLAVKADVTEELDRLTAHVAAARDLLASGGPVGRKLDFLMQEFNREANTLCAKAQSRELTAVGLELKAVIDQMREQVQNVE</sequence>
<keyword evidence="9" id="KW-1185">Reference proteome</keyword>
<dbReference type="Pfam" id="PF03755">
    <property type="entry name" value="YicC-like_N"/>
    <property type="match status" value="1"/>
</dbReference>
<dbReference type="InterPro" id="IPR013527">
    <property type="entry name" value="YicC-like_N"/>
</dbReference>
<dbReference type="Pfam" id="PF08340">
    <property type="entry name" value="YicC-like_C"/>
    <property type="match status" value="1"/>
</dbReference>
<dbReference type="GO" id="GO:0016787">
    <property type="term" value="F:hydrolase activity"/>
    <property type="evidence" value="ECO:0007669"/>
    <property type="project" value="UniProtKB-KW"/>
</dbReference>
<evidence type="ECO:0000259" key="6">
    <source>
        <dbReference type="Pfam" id="PF03755"/>
    </source>
</evidence>
<reference evidence="8" key="1">
    <citation type="submission" date="2020-12" db="EMBL/GenBank/DDBJ databases">
        <title>Sedimentitalea sp. nov., isolated from sand in Incheon.</title>
        <authorList>
            <person name="Kim W."/>
        </authorList>
    </citation>
    <scope>NUCLEOTIDE SEQUENCE</scope>
    <source>
        <strain evidence="8">CAU 1593</strain>
    </source>
</reference>
<proteinExistence type="inferred from homology"/>
<evidence type="ECO:0000256" key="4">
    <source>
        <dbReference type="ARBA" id="ARBA00022801"/>
    </source>
</evidence>
<keyword evidence="2" id="KW-0540">Nuclease</keyword>
<dbReference type="GO" id="GO:0004521">
    <property type="term" value="F:RNA endonuclease activity"/>
    <property type="evidence" value="ECO:0007669"/>
    <property type="project" value="InterPro"/>
</dbReference>
<protein>
    <submittedName>
        <fullName evidence="8">YicC family protein</fullName>
    </submittedName>
</protein>
<name>A0A8J7IIR1_9RHOB</name>
<keyword evidence="3" id="KW-0255">Endonuclease</keyword>
<comment type="cofactor">
    <cofactor evidence="1">
        <name>a divalent metal cation</name>
        <dbReference type="ChEBI" id="CHEBI:60240"/>
    </cofactor>
</comment>
<dbReference type="InterPro" id="IPR013551">
    <property type="entry name" value="YicC-like_C"/>
</dbReference>
<evidence type="ECO:0000256" key="2">
    <source>
        <dbReference type="ARBA" id="ARBA00022722"/>
    </source>
</evidence>
<organism evidence="8 9">
    <name type="scientific">Sedimentitalea arenosa</name>
    <dbReference type="NCBI Taxonomy" id="2798803"/>
    <lineage>
        <taxon>Bacteria</taxon>
        <taxon>Pseudomonadati</taxon>
        <taxon>Pseudomonadota</taxon>
        <taxon>Alphaproteobacteria</taxon>
        <taxon>Rhodobacterales</taxon>
        <taxon>Paracoccaceae</taxon>
        <taxon>Sedimentitalea</taxon>
    </lineage>
</organism>